<comment type="caution">
    <text evidence="2">The sequence shown here is derived from an EMBL/GenBank/DDBJ whole genome shotgun (WGS) entry which is preliminary data.</text>
</comment>
<name>A0A8J5ZHY9_9ROSI</name>
<proteinExistence type="predicted"/>
<evidence type="ECO:0000313" key="2">
    <source>
        <dbReference type="EMBL" id="KAG8501898.1"/>
    </source>
</evidence>
<dbReference type="EMBL" id="JAHUZN010000002">
    <property type="protein sequence ID" value="KAG8501898.1"/>
    <property type="molecule type" value="Genomic_DNA"/>
</dbReference>
<gene>
    <name evidence="2" type="ORF">CXB51_004792</name>
</gene>
<feature type="region of interest" description="Disordered" evidence="1">
    <location>
        <begin position="67"/>
        <end position="104"/>
    </location>
</feature>
<dbReference type="OrthoDB" id="10495052at2759"/>
<sequence>MADHELLGGPPRPCHESVTSIVRCGILRPSLNEFEDGISPTCITIKRGGAFWFLSFCHGQWPNPKGSATFRSARESRSTPQAVNRAMRRVEEATEGRDGRGEAKGSAACVGAERRLMVLVSRVGGC</sequence>
<evidence type="ECO:0000256" key="1">
    <source>
        <dbReference type="SAM" id="MobiDB-lite"/>
    </source>
</evidence>
<protein>
    <submittedName>
        <fullName evidence="2">Uncharacterized protein</fullName>
    </submittedName>
</protein>
<organism evidence="2 3">
    <name type="scientific">Gossypium anomalum</name>
    <dbReference type="NCBI Taxonomy" id="47600"/>
    <lineage>
        <taxon>Eukaryota</taxon>
        <taxon>Viridiplantae</taxon>
        <taxon>Streptophyta</taxon>
        <taxon>Embryophyta</taxon>
        <taxon>Tracheophyta</taxon>
        <taxon>Spermatophyta</taxon>
        <taxon>Magnoliopsida</taxon>
        <taxon>eudicotyledons</taxon>
        <taxon>Gunneridae</taxon>
        <taxon>Pentapetalae</taxon>
        <taxon>rosids</taxon>
        <taxon>malvids</taxon>
        <taxon>Malvales</taxon>
        <taxon>Malvaceae</taxon>
        <taxon>Malvoideae</taxon>
        <taxon>Gossypium</taxon>
    </lineage>
</organism>
<dbReference type="Proteomes" id="UP000701853">
    <property type="component" value="Chromosome 2"/>
</dbReference>
<dbReference type="AlphaFoldDB" id="A0A8J5ZHY9"/>
<keyword evidence="3" id="KW-1185">Reference proteome</keyword>
<feature type="compositionally biased region" description="Basic and acidic residues" evidence="1">
    <location>
        <begin position="88"/>
        <end position="103"/>
    </location>
</feature>
<accession>A0A8J5ZHY9</accession>
<evidence type="ECO:0000313" key="3">
    <source>
        <dbReference type="Proteomes" id="UP000701853"/>
    </source>
</evidence>
<reference evidence="2 3" key="1">
    <citation type="journal article" date="2021" name="bioRxiv">
        <title>The Gossypium anomalum genome as a resource for cotton improvement and evolutionary analysis of hybrid incompatibility.</title>
        <authorList>
            <person name="Grover C.E."/>
            <person name="Yuan D."/>
            <person name="Arick M.A."/>
            <person name="Miller E.R."/>
            <person name="Hu G."/>
            <person name="Peterson D.G."/>
            <person name="Wendel J.F."/>
            <person name="Udall J.A."/>
        </authorList>
    </citation>
    <scope>NUCLEOTIDE SEQUENCE [LARGE SCALE GENOMIC DNA]</scope>
    <source>
        <strain evidence="2">JFW-Udall</strain>
        <tissue evidence="2">Leaf</tissue>
    </source>
</reference>